<feature type="chain" id="PRO_5018272060" description="Chitin-binding type-1 domain-containing protein" evidence="4">
    <location>
        <begin position="21"/>
        <end position="118"/>
    </location>
</feature>
<dbReference type="Proteomes" id="UP000269276">
    <property type="component" value="Unassembled WGS sequence"/>
</dbReference>
<comment type="caution">
    <text evidence="6">The sequence shown here is derived from an EMBL/GenBank/DDBJ whole genome shotgun (WGS) entry which is preliminary data.</text>
</comment>
<comment type="caution">
    <text evidence="2">Lacks conserved residue(s) required for the propagation of feature annotation.</text>
</comment>
<protein>
    <recommendedName>
        <fullName evidence="5">Chitin-binding type-1 domain-containing protein</fullName>
    </recommendedName>
</protein>
<feature type="disulfide bond" evidence="2">
    <location>
        <begin position="92"/>
        <end position="106"/>
    </location>
</feature>
<dbReference type="EMBL" id="QWIP01000865">
    <property type="protein sequence ID" value="RMY53098.1"/>
    <property type="molecule type" value="Genomic_DNA"/>
</dbReference>
<gene>
    <name evidence="6" type="ORF">D0863_14054</name>
</gene>
<name>A0A3M7CLX1_HORWE</name>
<dbReference type="SUPFAM" id="SSF57016">
    <property type="entry name" value="Plant lectins/antimicrobial peptides"/>
    <property type="match status" value="1"/>
</dbReference>
<keyword evidence="2" id="KW-1015">Disulfide bond</keyword>
<evidence type="ECO:0000313" key="7">
    <source>
        <dbReference type="Proteomes" id="UP000269276"/>
    </source>
</evidence>
<feature type="compositionally biased region" description="Low complexity" evidence="3">
    <location>
        <begin position="46"/>
        <end position="60"/>
    </location>
</feature>
<evidence type="ECO:0000256" key="2">
    <source>
        <dbReference type="PROSITE-ProRule" id="PRU00261"/>
    </source>
</evidence>
<dbReference type="InterPro" id="IPR036861">
    <property type="entry name" value="Endochitinase-like_sf"/>
</dbReference>
<proteinExistence type="predicted"/>
<sequence length="118" mass="11614">MQLQTFILALAAFAIGQTNATCGCKPKSSTTTVVAADATATTAAAAATSDTSAASSNSDSGTGNISPNGLCGPDQDRARTGYTCLGSQFGDCCSQYGFCGSTDAYCGSGCLGGYGRCS</sequence>
<dbReference type="AlphaFoldDB" id="A0A3M7CLX1"/>
<evidence type="ECO:0000259" key="5">
    <source>
        <dbReference type="PROSITE" id="PS50941"/>
    </source>
</evidence>
<reference evidence="6 7" key="1">
    <citation type="journal article" date="2018" name="BMC Genomics">
        <title>Genomic evidence for intraspecific hybridization in a clonal and extremely halotolerant yeast.</title>
        <authorList>
            <person name="Gostincar C."/>
            <person name="Stajich J.E."/>
            <person name="Zupancic J."/>
            <person name="Zalar P."/>
            <person name="Gunde-Cimerman N."/>
        </authorList>
    </citation>
    <scope>NUCLEOTIDE SEQUENCE [LARGE SCALE GENOMIC DNA]</scope>
    <source>
        <strain evidence="6 7">EXF-2682</strain>
    </source>
</reference>
<feature type="signal peptide" evidence="4">
    <location>
        <begin position="1"/>
        <end position="20"/>
    </location>
</feature>
<dbReference type="Gene3D" id="3.30.60.10">
    <property type="entry name" value="Endochitinase-like"/>
    <property type="match status" value="1"/>
</dbReference>
<dbReference type="InterPro" id="IPR001002">
    <property type="entry name" value="Chitin-bd_1"/>
</dbReference>
<dbReference type="OrthoDB" id="5985073at2759"/>
<evidence type="ECO:0000256" key="1">
    <source>
        <dbReference type="ARBA" id="ARBA00022669"/>
    </source>
</evidence>
<dbReference type="GO" id="GO:0008061">
    <property type="term" value="F:chitin binding"/>
    <property type="evidence" value="ECO:0007669"/>
    <property type="project" value="UniProtKB-UniRule"/>
</dbReference>
<evidence type="ECO:0000313" key="6">
    <source>
        <dbReference type="EMBL" id="RMY53098.1"/>
    </source>
</evidence>
<dbReference type="PROSITE" id="PS50941">
    <property type="entry name" value="CHIT_BIND_I_2"/>
    <property type="match status" value="1"/>
</dbReference>
<accession>A0A3M7CLX1</accession>
<evidence type="ECO:0000256" key="3">
    <source>
        <dbReference type="SAM" id="MobiDB-lite"/>
    </source>
</evidence>
<keyword evidence="4" id="KW-0732">Signal</keyword>
<evidence type="ECO:0000256" key="4">
    <source>
        <dbReference type="SAM" id="SignalP"/>
    </source>
</evidence>
<feature type="region of interest" description="Disordered" evidence="3">
    <location>
        <begin position="46"/>
        <end position="70"/>
    </location>
</feature>
<keyword evidence="1 2" id="KW-0147">Chitin-binding</keyword>
<organism evidence="6 7">
    <name type="scientific">Hortaea werneckii</name>
    <name type="common">Black yeast</name>
    <name type="synonym">Cladosporium werneckii</name>
    <dbReference type="NCBI Taxonomy" id="91943"/>
    <lineage>
        <taxon>Eukaryota</taxon>
        <taxon>Fungi</taxon>
        <taxon>Dikarya</taxon>
        <taxon>Ascomycota</taxon>
        <taxon>Pezizomycotina</taxon>
        <taxon>Dothideomycetes</taxon>
        <taxon>Dothideomycetidae</taxon>
        <taxon>Mycosphaerellales</taxon>
        <taxon>Teratosphaeriaceae</taxon>
        <taxon>Hortaea</taxon>
    </lineage>
</organism>
<feature type="domain" description="Chitin-binding type-1" evidence="5">
    <location>
        <begin position="68"/>
        <end position="118"/>
    </location>
</feature>
<dbReference type="VEuPathDB" id="FungiDB:BTJ68_08357"/>